<organism evidence="2 3">
    <name type="scientific">Actinoallomurus vinaceus</name>
    <dbReference type="NCBI Taxonomy" id="1080074"/>
    <lineage>
        <taxon>Bacteria</taxon>
        <taxon>Bacillati</taxon>
        <taxon>Actinomycetota</taxon>
        <taxon>Actinomycetes</taxon>
        <taxon>Streptosporangiales</taxon>
        <taxon>Thermomonosporaceae</taxon>
        <taxon>Actinoallomurus</taxon>
    </lineage>
</organism>
<dbReference type="PANTHER" id="PTHR31435:SF10">
    <property type="entry name" value="BSR4717 PROTEIN"/>
    <property type="match status" value="1"/>
</dbReference>
<evidence type="ECO:0000313" key="2">
    <source>
        <dbReference type="EMBL" id="GAA4637687.1"/>
    </source>
</evidence>
<evidence type="ECO:0000259" key="1">
    <source>
        <dbReference type="PROSITE" id="PS51729"/>
    </source>
</evidence>
<dbReference type="Pfam" id="PF14542">
    <property type="entry name" value="Acetyltransf_CG"/>
    <property type="match status" value="1"/>
</dbReference>
<protein>
    <submittedName>
        <fullName evidence="2">GNAT family N-acetyltransferase</fullName>
    </submittedName>
</protein>
<keyword evidence="3" id="KW-1185">Reference proteome</keyword>
<evidence type="ECO:0000313" key="3">
    <source>
        <dbReference type="Proteomes" id="UP001501442"/>
    </source>
</evidence>
<dbReference type="EMBL" id="BAABHK010000020">
    <property type="protein sequence ID" value="GAA4637687.1"/>
    <property type="molecule type" value="Genomic_DNA"/>
</dbReference>
<dbReference type="Proteomes" id="UP001501442">
    <property type="component" value="Unassembled WGS sequence"/>
</dbReference>
<dbReference type="RefSeq" id="WP_345440854.1">
    <property type="nucleotide sequence ID" value="NZ_BAABHK010000020.1"/>
</dbReference>
<dbReference type="SUPFAM" id="SSF55729">
    <property type="entry name" value="Acyl-CoA N-acyltransferases (Nat)"/>
    <property type="match status" value="1"/>
</dbReference>
<dbReference type="InterPro" id="IPR045057">
    <property type="entry name" value="Gcn5-rel_NAT"/>
</dbReference>
<dbReference type="Gene3D" id="3.40.630.30">
    <property type="match status" value="1"/>
</dbReference>
<dbReference type="InterPro" id="IPR016181">
    <property type="entry name" value="Acyl_CoA_acyltransferase"/>
</dbReference>
<dbReference type="CDD" id="cd04301">
    <property type="entry name" value="NAT_SF"/>
    <property type="match status" value="1"/>
</dbReference>
<comment type="caution">
    <text evidence="2">The sequence shown here is derived from an EMBL/GenBank/DDBJ whole genome shotgun (WGS) entry which is preliminary data.</text>
</comment>
<reference evidence="3" key="1">
    <citation type="journal article" date="2019" name="Int. J. Syst. Evol. Microbiol.">
        <title>The Global Catalogue of Microorganisms (GCM) 10K type strain sequencing project: providing services to taxonomists for standard genome sequencing and annotation.</title>
        <authorList>
            <consortium name="The Broad Institute Genomics Platform"/>
            <consortium name="The Broad Institute Genome Sequencing Center for Infectious Disease"/>
            <person name="Wu L."/>
            <person name="Ma J."/>
        </authorList>
    </citation>
    <scope>NUCLEOTIDE SEQUENCE [LARGE SCALE GENOMIC DNA]</scope>
    <source>
        <strain evidence="3">JCM 17939</strain>
    </source>
</reference>
<sequence length="94" mass="10643">MDVTVTRADGRYEARVGDRPAGLMDYRDENRLIVITHTEVAPEFEGHGVGGALVRTALDEWRKEGRRVVPLCPFAKAWIERHPEYADLVARSHS</sequence>
<proteinExistence type="predicted"/>
<gene>
    <name evidence="2" type="ORF">GCM10023196_092490</name>
</gene>
<name>A0ABP8UQG3_9ACTN</name>
<accession>A0ABP8UQG3</accession>
<dbReference type="InterPro" id="IPR031165">
    <property type="entry name" value="GNAT_YJDJ"/>
</dbReference>
<feature type="domain" description="N-acetyltransferase" evidence="1">
    <location>
        <begin position="4"/>
        <end position="90"/>
    </location>
</feature>
<dbReference type="PANTHER" id="PTHR31435">
    <property type="entry name" value="PROTEIN NATD1"/>
    <property type="match status" value="1"/>
</dbReference>
<dbReference type="PROSITE" id="PS51729">
    <property type="entry name" value="GNAT_YJDJ"/>
    <property type="match status" value="1"/>
</dbReference>